<dbReference type="PANTHER" id="PTHR47515">
    <property type="entry name" value="LOW CALCIUM RESPONSE LOCUS PROTEIN T"/>
    <property type="match status" value="1"/>
</dbReference>
<dbReference type="AlphaFoldDB" id="A0A4R1P605"/>
<dbReference type="InterPro" id="IPR001584">
    <property type="entry name" value="Integrase_cat-core"/>
</dbReference>
<name>A0A4R1P605_9GAMM</name>
<reference evidence="2 3" key="1">
    <citation type="submission" date="2019-03" db="EMBL/GenBank/DDBJ databases">
        <title>Genomic Encyclopedia of Type Strains, Phase IV (KMG-IV): sequencing the most valuable type-strain genomes for metagenomic binning, comparative biology and taxonomic classification.</title>
        <authorList>
            <person name="Goeker M."/>
        </authorList>
    </citation>
    <scope>NUCLEOTIDE SEQUENCE [LARGE SCALE GENOMIC DNA]</scope>
    <source>
        <strain evidence="2 3">DSM 2286</strain>
    </source>
</reference>
<dbReference type="EMBL" id="SMMU01000038">
    <property type="protein sequence ID" value="TCL21782.1"/>
    <property type="molecule type" value="Genomic_DNA"/>
</dbReference>
<feature type="domain" description="Integrase catalytic" evidence="1">
    <location>
        <begin position="11"/>
        <end position="194"/>
    </location>
</feature>
<dbReference type="InterPro" id="IPR036397">
    <property type="entry name" value="RNaseH_sf"/>
</dbReference>
<accession>A0A4R1P605</accession>
<dbReference type="Pfam" id="PF13683">
    <property type="entry name" value="rve_3"/>
    <property type="match status" value="1"/>
</dbReference>
<evidence type="ECO:0000313" key="2">
    <source>
        <dbReference type="EMBL" id="TCL21782.1"/>
    </source>
</evidence>
<gene>
    <name evidence="2" type="ORF">EV691_13822</name>
</gene>
<organism evidence="2 3">
    <name type="scientific">Azotobacter chroococcum</name>
    <dbReference type="NCBI Taxonomy" id="353"/>
    <lineage>
        <taxon>Bacteria</taxon>
        <taxon>Pseudomonadati</taxon>
        <taxon>Pseudomonadota</taxon>
        <taxon>Gammaproteobacteria</taxon>
        <taxon>Pseudomonadales</taxon>
        <taxon>Pseudomonadaceae</taxon>
        <taxon>Azotobacter</taxon>
    </lineage>
</organism>
<dbReference type="GO" id="GO:0015074">
    <property type="term" value="P:DNA integration"/>
    <property type="evidence" value="ECO:0007669"/>
    <property type="project" value="InterPro"/>
</dbReference>
<dbReference type="Pfam" id="PF00665">
    <property type="entry name" value="rve"/>
    <property type="match status" value="1"/>
</dbReference>
<dbReference type="PROSITE" id="PS50994">
    <property type="entry name" value="INTEGRASE"/>
    <property type="match status" value="1"/>
</dbReference>
<protein>
    <submittedName>
        <fullName evidence="2">Putative transposase</fullName>
    </submittedName>
</protein>
<sequence length="197" mass="22668">MREHGLLLERRRKQPGVVRHHDGRVAVKTSNTRWCSDGFEFRCDDGERLRVTFALDCCDREAISWVASPHGYSGDDVRDVMLKAVERRFGQMLPPTPIQWLSDNGSAYTAEQTRAFAREIGLLPLTTPVCSLQSNGMAESFVKTMKRDYIAHMPRLDRLTALRNLEIAFTHYNEEHPHSALNYRSPREFRRMTATST</sequence>
<dbReference type="SUPFAM" id="SSF53098">
    <property type="entry name" value="Ribonuclease H-like"/>
    <property type="match status" value="1"/>
</dbReference>
<dbReference type="PANTHER" id="PTHR47515:SF1">
    <property type="entry name" value="BLR2054 PROTEIN"/>
    <property type="match status" value="1"/>
</dbReference>
<evidence type="ECO:0000259" key="1">
    <source>
        <dbReference type="PROSITE" id="PS50994"/>
    </source>
</evidence>
<proteinExistence type="predicted"/>
<dbReference type="InterPro" id="IPR012337">
    <property type="entry name" value="RNaseH-like_sf"/>
</dbReference>
<dbReference type="Gene3D" id="3.30.420.10">
    <property type="entry name" value="Ribonuclease H-like superfamily/Ribonuclease H"/>
    <property type="match status" value="1"/>
</dbReference>
<dbReference type="GO" id="GO:0003676">
    <property type="term" value="F:nucleic acid binding"/>
    <property type="evidence" value="ECO:0007669"/>
    <property type="project" value="InterPro"/>
</dbReference>
<comment type="caution">
    <text evidence="2">The sequence shown here is derived from an EMBL/GenBank/DDBJ whole genome shotgun (WGS) entry which is preliminary data.</text>
</comment>
<evidence type="ECO:0000313" key="3">
    <source>
        <dbReference type="Proteomes" id="UP000295169"/>
    </source>
</evidence>
<dbReference type="Proteomes" id="UP000295169">
    <property type="component" value="Unassembled WGS sequence"/>
</dbReference>